<dbReference type="AlphaFoldDB" id="A0A0J9C5A4"/>
<dbReference type="Gene3D" id="3.10.129.10">
    <property type="entry name" value="Hotdog Thioesterase"/>
    <property type="match status" value="1"/>
</dbReference>
<dbReference type="GeneID" id="93161769"/>
<evidence type="ECO:0000256" key="1">
    <source>
        <dbReference type="ARBA" id="ARBA00022801"/>
    </source>
</evidence>
<organism evidence="3 4">
    <name type="scientific">[Clostridium] citroniae WAL-19142</name>
    <dbReference type="NCBI Taxonomy" id="742734"/>
    <lineage>
        <taxon>Bacteria</taxon>
        <taxon>Bacillati</taxon>
        <taxon>Bacillota</taxon>
        <taxon>Clostridia</taxon>
        <taxon>Lachnospirales</taxon>
        <taxon>Lachnospiraceae</taxon>
        <taxon>Enterocloster</taxon>
    </lineage>
</organism>
<dbReference type="PATRIC" id="fig|742734.4.peg.2462"/>
<dbReference type="Pfam" id="PF03061">
    <property type="entry name" value="4HBT"/>
    <property type="match status" value="1"/>
</dbReference>
<sequence length="132" mass="14407">MRQEILEGIRRHVQSLEGLEHVQILEIAPGHAKIAWDVHPSALNLYGNLHGGLIFALCDMAAGMATYAYEVSNVTQQGCIHFIKSVNSGKLYVQADAVHKGSRTVIHHVGVTTPEGKVVADATFTMFLFDPV</sequence>
<dbReference type="GO" id="GO:0016289">
    <property type="term" value="F:acyl-CoA hydrolase activity"/>
    <property type="evidence" value="ECO:0007669"/>
    <property type="project" value="UniProtKB-ARBA"/>
</dbReference>
<dbReference type="InterPro" id="IPR003736">
    <property type="entry name" value="PAAI_dom"/>
</dbReference>
<proteinExistence type="predicted"/>
<dbReference type="InterPro" id="IPR029069">
    <property type="entry name" value="HotDog_dom_sf"/>
</dbReference>
<dbReference type="InterPro" id="IPR052723">
    <property type="entry name" value="Acyl-CoA_thioesterase_PaaI"/>
</dbReference>
<gene>
    <name evidence="3" type="ORF">HMPREF9470_02288</name>
</gene>
<accession>A0A0J9C5A4</accession>
<dbReference type="EMBL" id="ADLK01000019">
    <property type="protein sequence ID" value="KMW20273.1"/>
    <property type="molecule type" value="Genomic_DNA"/>
</dbReference>
<dbReference type="CDD" id="cd03443">
    <property type="entry name" value="PaaI_thioesterase"/>
    <property type="match status" value="1"/>
</dbReference>
<protein>
    <recommendedName>
        <fullName evidence="2">Thioesterase domain-containing protein</fullName>
    </recommendedName>
</protein>
<keyword evidence="1" id="KW-0378">Hydrolase</keyword>
<dbReference type="RefSeq" id="WP_007860813.1">
    <property type="nucleotide sequence ID" value="NZ_KQ235877.1"/>
</dbReference>
<feature type="domain" description="Thioesterase" evidence="2">
    <location>
        <begin position="46"/>
        <end position="119"/>
    </location>
</feature>
<dbReference type="SUPFAM" id="SSF54637">
    <property type="entry name" value="Thioesterase/thiol ester dehydrase-isomerase"/>
    <property type="match status" value="1"/>
</dbReference>
<dbReference type="InterPro" id="IPR006683">
    <property type="entry name" value="Thioestr_dom"/>
</dbReference>
<dbReference type="PANTHER" id="PTHR42856">
    <property type="entry name" value="ACYL-COENZYME A THIOESTERASE PAAI"/>
    <property type="match status" value="1"/>
</dbReference>
<comment type="caution">
    <text evidence="3">The sequence shown here is derived from an EMBL/GenBank/DDBJ whole genome shotgun (WGS) entry which is preliminary data.</text>
</comment>
<reference evidence="3 4" key="1">
    <citation type="submission" date="2011-04" db="EMBL/GenBank/DDBJ databases">
        <title>The Genome Sequence of Clostridium citroniae WAL-19142.</title>
        <authorList>
            <consortium name="The Broad Institute Genome Sequencing Platform"/>
            <person name="Earl A."/>
            <person name="Ward D."/>
            <person name="Feldgarden M."/>
            <person name="Gevers D."/>
            <person name="Warren Y.A."/>
            <person name="Tyrrell K.L."/>
            <person name="Citron D.M."/>
            <person name="Goldstein E.J."/>
            <person name="Daigneault M."/>
            <person name="Allen-Vercoe E."/>
            <person name="Young S.K."/>
            <person name="Zeng Q."/>
            <person name="Gargeya S."/>
            <person name="Fitzgerald M."/>
            <person name="Haas B."/>
            <person name="Abouelleil A."/>
            <person name="Alvarado L."/>
            <person name="Arachchi H.M."/>
            <person name="Berlin A."/>
            <person name="Brown A."/>
            <person name="Chapman S.B."/>
            <person name="Chen Z."/>
            <person name="Dunbar C."/>
            <person name="Freedman E."/>
            <person name="Gearin G."/>
            <person name="Gellesch M."/>
            <person name="Goldberg J."/>
            <person name="Griggs A."/>
            <person name="Gujja S."/>
            <person name="Heilman E.R."/>
            <person name="Heiman D."/>
            <person name="Howarth C."/>
            <person name="Larson L."/>
            <person name="Lui A."/>
            <person name="MacDonald P.J."/>
            <person name="Mehta T."/>
            <person name="Montmayeur A."/>
            <person name="Murphy C."/>
            <person name="Neiman D."/>
            <person name="Pearson M."/>
            <person name="Priest M."/>
            <person name="Roberts A."/>
            <person name="Saif S."/>
            <person name="Shea T."/>
            <person name="Shenoy N."/>
            <person name="Sisk P."/>
            <person name="Stolte C."/>
            <person name="Sykes S."/>
            <person name="White J."/>
            <person name="Yandava C."/>
            <person name="Wortman J."/>
            <person name="Nusbaum C."/>
            <person name="Birren B."/>
        </authorList>
    </citation>
    <scope>NUCLEOTIDE SEQUENCE [LARGE SCALE GENOMIC DNA]</scope>
    <source>
        <strain evidence="3 4">WAL-19142</strain>
    </source>
</reference>
<dbReference type="NCBIfam" id="TIGR00369">
    <property type="entry name" value="unchar_dom_1"/>
    <property type="match status" value="1"/>
</dbReference>
<name>A0A0J9C5A4_9FIRM</name>
<evidence type="ECO:0000313" key="3">
    <source>
        <dbReference type="EMBL" id="KMW20273.1"/>
    </source>
</evidence>
<evidence type="ECO:0000313" key="4">
    <source>
        <dbReference type="Proteomes" id="UP000037392"/>
    </source>
</evidence>
<evidence type="ECO:0000259" key="2">
    <source>
        <dbReference type="Pfam" id="PF03061"/>
    </source>
</evidence>
<dbReference type="PANTHER" id="PTHR42856:SF1">
    <property type="entry name" value="ACYL-COENZYME A THIOESTERASE PAAI"/>
    <property type="match status" value="1"/>
</dbReference>
<dbReference type="Proteomes" id="UP000037392">
    <property type="component" value="Unassembled WGS sequence"/>
</dbReference>
<dbReference type="OrthoDB" id="328435at2"/>